<evidence type="ECO:0000256" key="4">
    <source>
        <dbReference type="ARBA" id="ARBA00023163"/>
    </source>
</evidence>
<keyword evidence="4" id="KW-0804">Transcription</keyword>
<dbReference type="InterPro" id="IPR036244">
    <property type="entry name" value="TipA-like_antibiotic-bd"/>
</dbReference>
<dbReference type="PANTHER" id="PTHR30204:SF90">
    <property type="entry name" value="HTH-TYPE TRANSCRIPTIONAL ACTIVATOR MTA"/>
    <property type="match status" value="1"/>
</dbReference>
<dbReference type="Gene3D" id="1.10.490.50">
    <property type="entry name" value="Antibiotic binding domain of TipA-like multidrug resistance regulators"/>
    <property type="match status" value="1"/>
</dbReference>
<dbReference type="PROSITE" id="PS50937">
    <property type="entry name" value="HTH_MERR_2"/>
    <property type="match status" value="1"/>
</dbReference>
<dbReference type="InterPro" id="IPR009061">
    <property type="entry name" value="DNA-bd_dom_put_sf"/>
</dbReference>
<dbReference type="SUPFAM" id="SSF89082">
    <property type="entry name" value="Antibiotic binding domain of TipA-like multidrug resistance regulators"/>
    <property type="match status" value="1"/>
</dbReference>
<feature type="domain" description="HTH merR-type" evidence="5">
    <location>
        <begin position="3"/>
        <end position="72"/>
    </location>
</feature>
<dbReference type="SUPFAM" id="SSF46955">
    <property type="entry name" value="Putative DNA-binding domain"/>
    <property type="match status" value="1"/>
</dbReference>
<dbReference type="Pfam" id="PF13411">
    <property type="entry name" value="MerR_1"/>
    <property type="match status" value="1"/>
</dbReference>
<keyword evidence="3" id="KW-0010">Activator</keyword>
<dbReference type="PANTHER" id="PTHR30204">
    <property type="entry name" value="REDOX-CYCLING DRUG-SENSING TRANSCRIPTIONAL ACTIVATOR SOXR"/>
    <property type="match status" value="1"/>
</dbReference>
<dbReference type="InterPro" id="IPR047057">
    <property type="entry name" value="MerR_fam"/>
</dbReference>
<evidence type="ECO:0000313" key="6">
    <source>
        <dbReference type="EMBL" id="USQ96637.1"/>
    </source>
</evidence>
<dbReference type="EMBL" id="CP096040">
    <property type="protein sequence ID" value="USQ96637.1"/>
    <property type="molecule type" value="Genomic_DNA"/>
</dbReference>
<proteinExistence type="predicted"/>
<reference evidence="6 7" key="1">
    <citation type="submission" date="2022-04" db="EMBL/GenBank/DDBJ databases">
        <title>Genome sequence of soybean root-associated Caulobacter segnis RL271.</title>
        <authorList>
            <person name="Longley R."/>
            <person name="Bonito G."/>
            <person name="Trigodet F."/>
            <person name="Crosson S."/>
            <person name="Fiebig A."/>
        </authorList>
    </citation>
    <scope>NUCLEOTIDE SEQUENCE [LARGE SCALE GENOMIC DNA]</scope>
    <source>
        <strain evidence="6 7">RL271</strain>
    </source>
</reference>
<dbReference type="CDD" id="cd01106">
    <property type="entry name" value="HTH_TipAL-Mta"/>
    <property type="match status" value="1"/>
</dbReference>
<accession>A0ABY4ZUZ0</accession>
<evidence type="ECO:0000259" key="5">
    <source>
        <dbReference type="PROSITE" id="PS50937"/>
    </source>
</evidence>
<dbReference type="Pfam" id="PF07739">
    <property type="entry name" value="TipAS"/>
    <property type="match status" value="1"/>
</dbReference>
<dbReference type="Proteomes" id="UP001057520">
    <property type="component" value="Chromosome"/>
</dbReference>
<name>A0ABY4ZUZ0_9CAUL</name>
<gene>
    <name evidence="6" type="ORF">MZV50_03335</name>
</gene>
<evidence type="ECO:0000313" key="7">
    <source>
        <dbReference type="Proteomes" id="UP001057520"/>
    </source>
</evidence>
<organism evidence="6 7">
    <name type="scientific">Caulobacter segnis</name>
    <dbReference type="NCBI Taxonomy" id="88688"/>
    <lineage>
        <taxon>Bacteria</taxon>
        <taxon>Pseudomonadati</taxon>
        <taxon>Pseudomonadota</taxon>
        <taxon>Alphaproteobacteria</taxon>
        <taxon>Caulobacterales</taxon>
        <taxon>Caulobacteraceae</taxon>
        <taxon>Caulobacter</taxon>
    </lineage>
</organism>
<keyword evidence="1" id="KW-0805">Transcription regulation</keyword>
<dbReference type="Gene3D" id="1.10.1660.10">
    <property type="match status" value="1"/>
</dbReference>
<keyword evidence="7" id="KW-1185">Reference proteome</keyword>
<keyword evidence="2" id="KW-0238">DNA-binding</keyword>
<sequence length="268" mass="30011">MSVYTVKQMASLSGVSVRALHHYDAIGLLKPRAVGINGYRYYDRADLLRLQQILFHRALETPLKEIQAALDDPGFDLAAALRAHRERLAAEAERYARLVDVVDRTLADLEGDETMDDNQLFDGFTPEKQAEHEAWLIDRYGEDRAGRAIAGAKARMGSLTKVEVAAFQAERAAIEAEMATALEQGLPADSAVVDTIMRRHWNWVGRAWNREPTSEAFVGLGRLYLEHPEFTARYEALASGLTEYLAEAMRAYAEKMLPRDTGELARSD</sequence>
<dbReference type="InterPro" id="IPR012925">
    <property type="entry name" value="TipAS_dom"/>
</dbReference>
<protein>
    <submittedName>
        <fullName evidence="6">MerR family transcriptional regulator</fullName>
    </submittedName>
</protein>
<dbReference type="SMART" id="SM00422">
    <property type="entry name" value="HTH_MERR"/>
    <property type="match status" value="1"/>
</dbReference>
<dbReference type="InterPro" id="IPR000551">
    <property type="entry name" value="MerR-type_HTH_dom"/>
</dbReference>
<evidence type="ECO:0000256" key="3">
    <source>
        <dbReference type="ARBA" id="ARBA00023159"/>
    </source>
</evidence>
<evidence type="ECO:0000256" key="2">
    <source>
        <dbReference type="ARBA" id="ARBA00023125"/>
    </source>
</evidence>
<evidence type="ECO:0000256" key="1">
    <source>
        <dbReference type="ARBA" id="ARBA00023015"/>
    </source>
</evidence>